<comment type="caution">
    <text evidence="3">The sequence shown here is derived from an EMBL/GenBank/DDBJ whole genome shotgun (WGS) entry which is preliminary data.</text>
</comment>
<dbReference type="InterPro" id="IPR021006">
    <property type="entry name" value="Hda2/3"/>
</dbReference>
<gene>
    <name evidence="3" type="ORF">DAPK24_052970</name>
</gene>
<dbReference type="AlphaFoldDB" id="A0AAV5RAV5"/>
<evidence type="ECO:0000313" key="3">
    <source>
        <dbReference type="EMBL" id="GMM48699.1"/>
    </source>
</evidence>
<feature type="region of interest" description="Disordered" evidence="2">
    <location>
        <begin position="249"/>
        <end position="268"/>
    </location>
</feature>
<feature type="region of interest" description="Disordered" evidence="2">
    <location>
        <begin position="199"/>
        <end position="240"/>
    </location>
</feature>
<protein>
    <submittedName>
        <fullName evidence="3">Hda2 protein</fullName>
    </submittedName>
</protein>
<dbReference type="EMBL" id="BTGB01000009">
    <property type="protein sequence ID" value="GMM48699.1"/>
    <property type="molecule type" value="Genomic_DNA"/>
</dbReference>
<keyword evidence="4" id="KW-1185">Reference proteome</keyword>
<evidence type="ECO:0000256" key="2">
    <source>
        <dbReference type="SAM" id="MobiDB-lite"/>
    </source>
</evidence>
<feature type="coiled-coil region" evidence="1">
    <location>
        <begin position="543"/>
        <end position="570"/>
    </location>
</feature>
<dbReference type="InterPro" id="IPR038609">
    <property type="entry name" value="HDA1_su2/3_sf"/>
</dbReference>
<keyword evidence="1" id="KW-0175">Coiled coil</keyword>
<name>A0AAV5RAV5_PICKL</name>
<evidence type="ECO:0000256" key="1">
    <source>
        <dbReference type="SAM" id="Coils"/>
    </source>
</evidence>
<dbReference type="Pfam" id="PF11496">
    <property type="entry name" value="HDA2-3"/>
    <property type="match status" value="1"/>
</dbReference>
<sequence>MQSDKVPVHYLPLHETIYQKRLKEILIQLHKNHLLSYLKDLKISPNDIDKEADGEIKKEIGNDGSSGQMSDNSIFEAFNFNCKQILHHPTLLVDHYIPKNLLLLNSKENIISLSNKYLQISNILDGLVEKKVKKTIIISVSDAKEMDLIESVLIGKNGLQYYRFSGSSLYYDNHGSFDFHWNSKNETIGENIKIEEISTVKRKTNGRTKKSPVENTAQEDTKRKKKMGRPSSAEKRAREQNAQINAAIAARESSSVSEDTEKYKGRDETEEYIPKISKNNKQFTEILEEKESKRINIYLILSSQLKYLLQFEDLQSDLVISLDCKTNESEELSSIVKNKIHVLKPIIIESLEHYEWEMMQENEENSSILLTLLSIASNEEEKAKKDEVDDNKMIEWIIDPINHGYPYNEKIKSKYRPVFDESLILRVKDTLESRPDGNKRIKLSGEGIPKVFTYQKYQYYLTNLINENIRGMNIWIDNSENELKDVHLKETNREDIIDVGNYEIGEIFKNNRDIKVKIELRSKVKERNESEYQKLVEVRDVLKKGSNEDIESLKEKISSLKMEIEASEKESGVIRAEYQEKSTLAVEKTRELKSIEILNKQLIEDSKGIFHQMRLKSIRDEQAFINRRLRELANDKKSWEGIIQVLKANSK</sequence>
<proteinExistence type="predicted"/>
<accession>A0AAV5RAV5</accession>
<dbReference type="GO" id="GO:0070823">
    <property type="term" value="C:HDA1 complex"/>
    <property type="evidence" value="ECO:0007669"/>
    <property type="project" value="InterPro"/>
</dbReference>
<dbReference type="Gene3D" id="3.40.50.12360">
    <property type="match status" value="1"/>
</dbReference>
<organism evidence="3 4">
    <name type="scientific">Pichia kluyveri</name>
    <name type="common">Yeast</name>
    <dbReference type="NCBI Taxonomy" id="36015"/>
    <lineage>
        <taxon>Eukaryota</taxon>
        <taxon>Fungi</taxon>
        <taxon>Dikarya</taxon>
        <taxon>Ascomycota</taxon>
        <taxon>Saccharomycotina</taxon>
        <taxon>Pichiomycetes</taxon>
        <taxon>Pichiales</taxon>
        <taxon>Pichiaceae</taxon>
        <taxon>Pichia</taxon>
    </lineage>
</organism>
<evidence type="ECO:0000313" key="4">
    <source>
        <dbReference type="Proteomes" id="UP001378960"/>
    </source>
</evidence>
<feature type="compositionally biased region" description="Basic residues" evidence="2">
    <location>
        <begin position="200"/>
        <end position="210"/>
    </location>
</feature>
<reference evidence="3 4" key="1">
    <citation type="journal article" date="2023" name="Elife">
        <title>Identification of key yeast species and microbe-microbe interactions impacting larval growth of Drosophila in the wild.</title>
        <authorList>
            <person name="Mure A."/>
            <person name="Sugiura Y."/>
            <person name="Maeda R."/>
            <person name="Honda K."/>
            <person name="Sakurai N."/>
            <person name="Takahashi Y."/>
            <person name="Watada M."/>
            <person name="Katoh T."/>
            <person name="Gotoh A."/>
            <person name="Gotoh Y."/>
            <person name="Taniguchi I."/>
            <person name="Nakamura K."/>
            <person name="Hayashi T."/>
            <person name="Katayama T."/>
            <person name="Uemura T."/>
            <person name="Hattori Y."/>
        </authorList>
    </citation>
    <scope>NUCLEOTIDE SEQUENCE [LARGE SCALE GENOMIC DNA]</scope>
    <source>
        <strain evidence="3 4">PK-24</strain>
    </source>
</reference>
<dbReference type="Proteomes" id="UP001378960">
    <property type="component" value="Unassembled WGS sequence"/>
</dbReference>
<feature type="coiled-coil region" evidence="1">
    <location>
        <begin position="615"/>
        <end position="649"/>
    </location>
</feature>